<evidence type="ECO:0000256" key="4">
    <source>
        <dbReference type="ARBA" id="ARBA00023172"/>
    </source>
</evidence>
<name>Q27R08_HV1</name>
<organism evidence="7">
    <name type="scientific">Human immunodeficiency virus type 1</name>
    <name type="common">HIV-1</name>
    <dbReference type="NCBI Taxonomy" id="11676"/>
    <lineage>
        <taxon>Viruses</taxon>
        <taxon>Riboviria</taxon>
        <taxon>Pararnavirae</taxon>
        <taxon>Artverviricota</taxon>
        <taxon>Revtraviricetes</taxon>
        <taxon>Ortervirales</taxon>
        <taxon>Retroviridae</taxon>
        <taxon>Orthoretrovirinae</taxon>
        <taxon>Lentivirus</taxon>
        <taxon>Lentivirus humimdef1</taxon>
    </lineage>
</organism>
<feature type="domain" description="Integrase catalytic" evidence="6">
    <location>
        <begin position="1"/>
        <end position="98"/>
    </location>
</feature>
<evidence type="ECO:0000313" key="7">
    <source>
        <dbReference type="EMBL" id="ABD52816.1"/>
    </source>
</evidence>
<gene>
    <name evidence="7" type="primary">pol</name>
</gene>
<feature type="non-terminal residue" evidence="7">
    <location>
        <position position="98"/>
    </location>
</feature>
<dbReference type="SUPFAM" id="SSF53098">
    <property type="entry name" value="Ribonuclease H-like"/>
    <property type="match status" value="1"/>
</dbReference>
<reference evidence="7" key="1">
    <citation type="journal article" date="2006" name="AIDS Res. Hum. Retroviruses">
        <title>HIV type 1 subtypes among STI patients in Nairobi: a genotypic study based on partial pol gene sequencing.</title>
        <authorList>
            <person name="Lihana R.W."/>
            <person name="Khamadi S.A."/>
            <person name="Kiptoo M.K."/>
            <person name="Kinyua J.G."/>
            <person name="Lagat N."/>
            <person name="Magoma G.N."/>
            <person name="Mwau M.M."/>
            <person name="Makokha E.P."/>
            <person name="Onyango V."/>
            <person name="Osman S."/>
            <person name="Okoth F.A."/>
            <person name="Songok E.M."/>
        </authorList>
    </citation>
    <scope>NUCLEOTIDE SEQUENCE</scope>
    <source>
        <strain evidence="7">95/ST2100</strain>
    </source>
</reference>
<accession>Q27R08</accession>
<dbReference type="GO" id="GO:0016779">
    <property type="term" value="F:nucleotidyltransferase activity"/>
    <property type="evidence" value="ECO:0007669"/>
    <property type="project" value="UniProtKB-KW"/>
</dbReference>
<organismHost>
    <name type="scientific">Homo sapiens</name>
    <name type="common">Human</name>
    <dbReference type="NCBI Taxonomy" id="9606"/>
</organismHost>
<protein>
    <submittedName>
        <fullName evidence="7">Pol protein</fullName>
    </submittedName>
</protein>
<keyword evidence="1" id="KW-0808">Transferase</keyword>
<dbReference type="GO" id="GO:0003676">
    <property type="term" value="F:nucleic acid binding"/>
    <property type="evidence" value="ECO:0007669"/>
    <property type="project" value="InterPro"/>
</dbReference>
<dbReference type="Gene3D" id="3.30.420.10">
    <property type="entry name" value="Ribonuclease H-like superfamily/Ribonuclease H"/>
    <property type="match status" value="1"/>
</dbReference>
<keyword evidence="4" id="KW-0233">DNA recombination</keyword>
<evidence type="ECO:0000256" key="5">
    <source>
        <dbReference type="SAM" id="MobiDB-lite"/>
    </source>
</evidence>
<dbReference type="PROSITE" id="PS50994">
    <property type="entry name" value="INTEGRASE"/>
    <property type="match status" value="1"/>
</dbReference>
<sequence>QEQPIFFETSRKMASKSSHTDNGSNFTSAAMKAACWWAGIKQEFGIPYNPQSQGSSRSMNKIKKDYRNQVKRASLNILKDSQDQMAGISSTFKKEGGG</sequence>
<evidence type="ECO:0000256" key="3">
    <source>
        <dbReference type="ARBA" id="ARBA00022908"/>
    </source>
</evidence>
<proteinExistence type="predicted"/>
<evidence type="ECO:0000256" key="1">
    <source>
        <dbReference type="ARBA" id="ARBA00022679"/>
    </source>
</evidence>
<dbReference type="GO" id="GO:0015074">
    <property type="term" value="P:DNA integration"/>
    <property type="evidence" value="ECO:0007669"/>
    <property type="project" value="UniProtKB-KW"/>
</dbReference>
<dbReference type="InterPro" id="IPR012337">
    <property type="entry name" value="RNaseH-like_sf"/>
</dbReference>
<dbReference type="GO" id="GO:0006310">
    <property type="term" value="P:DNA recombination"/>
    <property type="evidence" value="ECO:0007669"/>
    <property type="project" value="UniProtKB-KW"/>
</dbReference>
<evidence type="ECO:0000259" key="6">
    <source>
        <dbReference type="PROSITE" id="PS50994"/>
    </source>
</evidence>
<feature type="region of interest" description="Disordered" evidence="5">
    <location>
        <begin position="1"/>
        <end position="24"/>
    </location>
</feature>
<keyword evidence="3" id="KW-0229">DNA integration</keyword>
<feature type="non-terminal residue" evidence="7">
    <location>
        <position position="1"/>
    </location>
</feature>
<feature type="compositionally biased region" description="Polar residues" evidence="5">
    <location>
        <begin position="15"/>
        <end position="24"/>
    </location>
</feature>
<keyword evidence="2" id="KW-0548">Nucleotidyltransferase</keyword>
<dbReference type="EMBL" id="DQ387149">
    <property type="protein sequence ID" value="ABD52816.1"/>
    <property type="molecule type" value="Genomic_DNA"/>
</dbReference>
<dbReference type="InterPro" id="IPR001584">
    <property type="entry name" value="Integrase_cat-core"/>
</dbReference>
<dbReference type="InterPro" id="IPR036397">
    <property type="entry name" value="RNaseH_sf"/>
</dbReference>
<evidence type="ECO:0000256" key="2">
    <source>
        <dbReference type="ARBA" id="ARBA00022695"/>
    </source>
</evidence>